<dbReference type="InterPro" id="IPR033844">
    <property type="entry name" value="ASRGL1_meta"/>
</dbReference>
<evidence type="ECO:0000256" key="6">
    <source>
        <dbReference type="ARBA" id="ARBA00022670"/>
    </source>
</evidence>
<comment type="catalytic activity">
    <reaction evidence="13">
        <text>L-asparagine + H2O = L-aspartate + NH4(+)</text>
        <dbReference type="Rhea" id="RHEA:21016"/>
        <dbReference type="ChEBI" id="CHEBI:15377"/>
        <dbReference type="ChEBI" id="CHEBI:28938"/>
        <dbReference type="ChEBI" id="CHEBI:29991"/>
        <dbReference type="ChEBI" id="CHEBI:58048"/>
        <dbReference type="EC" id="3.5.1.1"/>
    </reaction>
</comment>
<gene>
    <name evidence="17" type="ORF">EXN66_Car001706</name>
</gene>
<keyword evidence="8" id="KW-0068">Autocatalytic cleavage</keyword>
<comment type="catalytic activity">
    <reaction evidence="1">
        <text>Cleavage of a beta-linked Asp residue from the N-terminus of a polypeptide.</text>
        <dbReference type="EC" id="3.4.19.5"/>
    </reaction>
</comment>
<evidence type="ECO:0000256" key="13">
    <source>
        <dbReference type="ARBA" id="ARBA00049366"/>
    </source>
</evidence>
<dbReference type="GO" id="GO:0004067">
    <property type="term" value="F:asparaginase activity"/>
    <property type="evidence" value="ECO:0007669"/>
    <property type="project" value="UniProtKB-EC"/>
</dbReference>
<evidence type="ECO:0000256" key="12">
    <source>
        <dbReference type="ARBA" id="ARBA00030667"/>
    </source>
</evidence>
<name>A0A6G1R0V4_CHAAH</name>
<protein>
    <recommendedName>
        <fullName evidence="5">Isoaspartyl peptidase/L-asparaginase</fullName>
        <ecNumber evidence="3">3.4.19.5</ecNumber>
        <ecNumber evidence="4">3.5.1.1</ecNumber>
    </recommendedName>
    <alternativeName>
        <fullName evidence="9">Asparaginase-like protein 1</fullName>
    </alternativeName>
    <alternativeName>
        <fullName evidence="12">Beta-aspartyl-peptidase</fullName>
    </alternativeName>
    <alternativeName>
        <fullName evidence="10">Isoaspartyl dipeptidase</fullName>
    </alternativeName>
    <alternativeName>
        <fullName evidence="11">L-asparagine amidohydrolase</fullName>
    </alternativeName>
</protein>
<dbReference type="AlphaFoldDB" id="A0A6G1R0V4"/>
<keyword evidence="18" id="KW-1185">Reference proteome</keyword>
<dbReference type="FunFam" id="3.60.20.30:FF:000001">
    <property type="entry name" value="Isoaspartyl peptidase/L-asparaginase"/>
    <property type="match status" value="1"/>
</dbReference>
<keyword evidence="7" id="KW-0378">Hydrolase</keyword>
<dbReference type="PANTHER" id="PTHR10188">
    <property type="entry name" value="L-ASPARAGINASE"/>
    <property type="match status" value="1"/>
</dbReference>
<sequence>MLPVVVVHGGAGHVPRTRAELSTAGVCSATRAGYNILKGGGSSMDAVVETVTQLENNPVFNAGCGSVLNVKGEIEMDALVMDGKTLGSGAVSAVRNIANPTQLARLVMDQTSHSCLTAEGASQFARAMGIPEVPLESLITDYSRMRWKENLAPGANPVECQMGKMGTVGAVAVDTEGNIACATSTGGILNKMEGRVGDTPCIGSGGYADNNIGAVSTTGHGEAIMKVTLARLILFHMEQGHSVEAASDLGLAHMKSRVGSLGGVVTVDPQGHWAARFNSLQMAWAAAQKDTLHYGLYTGEHFTQDLDDPH</sequence>
<reference evidence="17 18" key="1">
    <citation type="submission" date="2019-02" db="EMBL/GenBank/DDBJ databases">
        <title>Opniocepnalus argus genome.</title>
        <authorList>
            <person name="Zhou C."/>
            <person name="Xiao S."/>
        </authorList>
    </citation>
    <scope>NUCLEOTIDE SEQUENCE [LARGE SCALE GENOMIC DNA]</scope>
    <source>
        <strain evidence="17">OARG1902GOOAL</strain>
        <tissue evidence="17">Muscle</tissue>
    </source>
</reference>
<organism evidence="17 18">
    <name type="scientific">Channa argus</name>
    <name type="common">Northern snakehead</name>
    <name type="synonym">Ophicephalus argus</name>
    <dbReference type="NCBI Taxonomy" id="215402"/>
    <lineage>
        <taxon>Eukaryota</taxon>
        <taxon>Metazoa</taxon>
        <taxon>Chordata</taxon>
        <taxon>Craniata</taxon>
        <taxon>Vertebrata</taxon>
        <taxon>Euteleostomi</taxon>
        <taxon>Actinopterygii</taxon>
        <taxon>Neopterygii</taxon>
        <taxon>Teleostei</taxon>
        <taxon>Neoteleostei</taxon>
        <taxon>Acanthomorphata</taxon>
        <taxon>Anabantaria</taxon>
        <taxon>Anabantiformes</taxon>
        <taxon>Channoidei</taxon>
        <taxon>Channidae</taxon>
        <taxon>Channa</taxon>
    </lineage>
</organism>
<dbReference type="GO" id="GO:0033345">
    <property type="term" value="P:L-asparagine catabolic process via L-aspartate"/>
    <property type="evidence" value="ECO:0007669"/>
    <property type="project" value="TreeGrafter"/>
</dbReference>
<dbReference type="InterPro" id="IPR000246">
    <property type="entry name" value="Peptidase_T2"/>
</dbReference>
<feature type="site" description="Cleavage; by autolysis" evidence="16">
    <location>
        <begin position="166"/>
        <end position="167"/>
    </location>
</feature>
<dbReference type="Gene3D" id="3.60.20.30">
    <property type="entry name" value="(Glycosyl)asparaginase"/>
    <property type="match status" value="1"/>
</dbReference>
<evidence type="ECO:0000256" key="4">
    <source>
        <dbReference type="ARBA" id="ARBA00012920"/>
    </source>
</evidence>
<dbReference type="EMBL" id="CM015712">
    <property type="protein sequence ID" value="KAF3708532.1"/>
    <property type="molecule type" value="Genomic_DNA"/>
</dbReference>
<evidence type="ECO:0000256" key="7">
    <source>
        <dbReference type="ARBA" id="ARBA00022801"/>
    </source>
</evidence>
<evidence type="ECO:0000256" key="9">
    <source>
        <dbReference type="ARBA" id="ARBA00029701"/>
    </source>
</evidence>
<evidence type="ECO:0000256" key="15">
    <source>
        <dbReference type="PIRSR" id="PIRSR600246-2"/>
    </source>
</evidence>
<feature type="active site" description="Nucleophile" evidence="14">
    <location>
        <position position="167"/>
    </location>
</feature>
<dbReference type="EC" id="3.4.19.5" evidence="3"/>
<dbReference type="Pfam" id="PF01112">
    <property type="entry name" value="Asparaginase_2"/>
    <property type="match status" value="1"/>
</dbReference>
<keyword evidence="6" id="KW-0645">Protease</keyword>
<comment type="similarity">
    <text evidence="2">Belongs to the Ntn-hydrolase family.</text>
</comment>
<dbReference type="EC" id="3.5.1.1" evidence="4"/>
<evidence type="ECO:0000256" key="5">
    <source>
        <dbReference type="ARBA" id="ARBA00022280"/>
    </source>
</evidence>
<evidence type="ECO:0000256" key="16">
    <source>
        <dbReference type="PIRSR" id="PIRSR600246-3"/>
    </source>
</evidence>
<evidence type="ECO:0000256" key="11">
    <source>
        <dbReference type="ARBA" id="ARBA00030414"/>
    </source>
</evidence>
<dbReference type="SUPFAM" id="SSF56235">
    <property type="entry name" value="N-terminal nucleophile aminohydrolases (Ntn hydrolases)"/>
    <property type="match status" value="1"/>
</dbReference>
<dbReference type="GO" id="GO:0005737">
    <property type="term" value="C:cytoplasm"/>
    <property type="evidence" value="ECO:0007669"/>
    <property type="project" value="TreeGrafter"/>
</dbReference>
<dbReference type="GO" id="GO:0006508">
    <property type="term" value="P:proteolysis"/>
    <property type="evidence" value="ECO:0007669"/>
    <property type="project" value="UniProtKB-KW"/>
</dbReference>
<evidence type="ECO:0000313" key="18">
    <source>
        <dbReference type="Proteomes" id="UP000503349"/>
    </source>
</evidence>
<dbReference type="CDD" id="cd04702">
    <property type="entry name" value="ASRGL1_like"/>
    <property type="match status" value="1"/>
</dbReference>
<evidence type="ECO:0000256" key="2">
    <source>
        <dbReference type="ARBA" id="ARBA00010872"/>
    </source>
</evidence>
<dbReference type="GO" id="GO:0008798">
    <property type="term" value="F:beta-aspartyl-peptidase activity"/>
    <property type="evidence" value="ECO:0007669"/>
    <property type="project" value="UniProtKB-EC"/>
</dbReference>
<evidence type="ECO:0000256" key="1">
    <source>
        <dbReference type="ARBA" id="ARBA00000306"/>
    </source>
</evidence>
<dbReference type="OrthoDB" id="2262349at2759"/>
<feature type="binding site" evidence="15">
    <location>
        <begin position="195"/>
        <end position="198"/>
    </location>
    <ligand>
        <name>substrate</name>
    </ligand>
</feature>
<dbReference type="PANTHER" id="PTHR10188:SF41">
    <property type="entry name" value="ISOASPARTYL PEPTIDASE_L-ASPARAGINASE"/>
    <property type="match status" value="1"/>
</dbReference>
<dbReference type="Proteomes" id="UP000503349">
    <property type="component" value="Chromosome 1"/>
</dbReference>
<proteinExistence type="inferred from homology"/>
<feature type="binding site" evidence="15">
    <location>
        <begin position="218"/>
        <end position="221"/>
    </location>
    <ligand>
        <name>substrate</name>
    </ligand>
</feature>
<evidence type="ECO:0000256" key="14">
    <source>
        <dbReference type="PIRSR" id="PIRSR600246-1"/>
    </source>
</evidence>
<accession>A0A6G1R0V4</accession>
<reference evidence="18" key="2">
    <citation type="submission" date="2019-02" db="EMBL/GenBank/DDBJ databases">
        <title>Opniocepnalus argus Var Kimnra genome.</title>
        <authorList>
            <person name="Zhou C."/>
            <person name="Xiao S."/>
        </authorList>
    </citation>
    <scope>NUCLEOTIDE SEQUENCE [LARGE SCALE GENOMIC DNA]</scope>
</reference>
<evidence type="ECO:0000313" key="17">
    <source>
        <dbReference type="EMBL" id="KAF3708532.1"/>
    </source>
</evidence>
<evidence type="ECO:0000256" key="10">
    <source>
        <dbReference type="ARBA" id="ARBA00029780"/>
    </source>
</evidence>
<dbReference type="InterPro" id="IPR029055">
    <property type="entry name" value="Ntn_hydrolases_N"/>
</dbReference>
<evidence type="ECO:0000256" key="8">
    <source>
        <dbReference type="ARBA" id="ARBA00022813"/>
    </source>
</evidence>
<evidence type="ECO:0000256" key="3">
    <source>
        <dbReference type="ARBA" id="ARBA00012879"/>
    </source>
</evidence>